<dbReference type="OrthoDB" id="9788881at2"/>
<dbReference type="PANTHER" id="PTHR34322">
    <property type="entry name" value="TRANSPOSASE, Y1_TNP DOMAIN-CONTAINING"/>
    <property type="match status" value="1"/>
</dbReference>
<dbReference type="GO" id="GO:0003677">
    <property type="term" value="F:DNA binding"/>
    <property type="evidence" value="ECO:0007669"/>
    <property type="project" value="InterPro"/>
</dbReference>
<proteinExistence type="predicted"/>
<evidence type="ECO:0000259" key="1">
    <source>
        <dbReference type="SMART" id="SM01321"/>
    </source>
</evidence>
<dbReference type="InterPro" id="IPR036515">
    <property type="entry name" value="Transposase_17_sf"/>
</dbReference>
<dbReference type="Proteomes" id="UP000180175">
    <property type="component" value="Chromosome"/>
</dbReference>
<feature type="domain" description="Transposase IS200-like" evidence="1">
    <location>
        <begin position="9"/>
        <end position="123"/>
    </location>
</feature>
<evidence type="ECO:0000313" key="2">
    <source>
        <dbReference type="EMBL" id="OIJ08250.1"/>
    </source>
</evidence>
<dbReference type="EMBL" id="LQXD01000163">
    <property type="protein sequence ID" value="OIJ08250.1"/>
    <property type="molecule type" value="Genomic_DNA"/>
</dbReference>
<accession>A0A1S2L7G9</accession>
<name>A0A1S2L7G9_9BACI</name>
<dbReference type="Gene3D" id="3.30.70.1290">
    <property type="entry name" value="Transposase IS200-like"/>
    <property type="match status" value="1"/>
</dbReference>
<gene>
    <name evidence="3" type="ORF">AWH56_002615</name>
    <name evidence="2" type="ORF">AWH56_19325</name>
</gene>
<reference evidence="3 4" key="3">
    <citation type="journal article" date="2019" name="Int. J. Syst. Evol. Microbiol.">
        <title>Anaerobacillus isosaccharinicus sp. nov., an alkaliphilic bacterium which degrades isosaccharinic acid.</title>
        <authorList>
            <person name="Bassil N.M."/>
            <person name="Lloyd J.R."/>
        </authorList>
    </citation>
    <scope>NUCLEOTIDE SEQUENCE [LARGE SCALE GENOMIC DNA]</scope>
    <source>
        <strain evidence="3 4">NB2006</strain>
    </source>
</reference>
<sequence>MPRVARIKSRSGIYHVMMRGVNKQIIFEEEEDKKRFFETLRKYKVKCNYELYSYCFMDNHVHLLMRECEETISNAIKKISSSYVYWYNSKYGRNGHLFQERFKSEAVEDQRYFLTVLRYIHQNPLKAGLTKSVFDSEWTSMHEYTSKPLIIDTEFALRLFSVDPSKGLQLFIDFMKKIDEHESRYLDDIEKIKVSDKDIKDYLMGLGIKNVYELQQMKKVDRDKLIVELKMINGVSIRQLSRLTGISKSVIARVR</sequence>
<dbReference type="KEGG" id="aia:AWH56_002615"/>
<dbReference type="RefSeq" id="WP_071318597.1">
    <property type="nucleotide sequence ID" value="NZ_CP063356.2"/>
</dbReference>
<evidence type="ECO:0000313" key="4">
    <source>
        <dbReference type="Proteomes" id="UP000180175"/>
    </source>
</evidence>
<dbReference type="Pfam" id="PF01797">
    <property type="entry name" value="Y1_Tnp"/>
    <property type="match status" value="1"/>
</dbReference>
<keyword evidence="4" id="KW-1185">Reference proteome</keyword>
<reference evidence="2 4" key="1">
    <citation type="submission" date="2016-10" db="EMBL/GenBank/DDBJ databases">
        <title>Draft genome sequences of four alkaliphilic bacteria belonging to the Anaerobacillus genus.</title>
        <authorList>
            <person name="Bassil N.M."/>
            <person name="Lloyd J.R."/>
        </authorList>
    </citation>
    <scope>NUCLEOTIDE SEQUENCE [LARGE SCALE GENOMIC DNA]</scope>
    <source>
        <strain evidence="2 4">NB2006</strain>
    </source>
</reference>
<organism evidence="2 4">
    <name type="scientific">Anaerobacillus isosaccharinicus</name>
    <dbReference type="NCBI Taxonomy" id="1532552"/>
    <lineage>
        <taxon>Bacteria</taxon>
        <taxon>Bacillati</taxon>
        <taxon>Bacillota</taxon>
        <taxon>Bacilli</taxon>
        <taxon>Bacillales</taxon>
        <taxon>Bacillaceae</taxon>
        <taxon>Anaerobacillus</taxon>
    </lineage>
</organism>
<dbReference type="EMBL" id="CP063356">
    <property type="protein sequence ID" value="QOY36591.1"/>
    <property type="molecule type" value="Genomic_DNA"/>
</dbReference>
<evidence type="ECO:0000313" key="3">
    <source>
        <dbReference type="EMBL" id="QOY36591.1"/>
    </source>
</evidence>
<dbReference type="AlphaFoldDB" id="A0A1S2L7G9"/>
<dbReference type="SMART" id="SM01321">
    <property type="entry name" value="Y1_Tnp"/>
    <property type="match status" value="1"/>
</dbReference>
<dbReference type="PANTHER" id="PTHR34322:SF2">
    <property type="entry name" value="TRANSPOSASE IS200-LIKE DOMAIN-CONTAINING PROTEIN"/>
    <property type="match status" value="1"/>
</dbReference>
<dbReference type="GO" id="GO:0004803">
    <property type="term" value="F:transposase activity"/>
    <property type="evidence" value="ECO:0007669"/>
    <property type="project" value="InterPro"/>
</dbReference>
<protein>
    <submittedName>
        <fullName evidence="2">Transposase</fullName>
    </submittedName>
</protein>
<reference evidence="3" key="4">
    <citation type="submission" date="2020-10" db="EMBL/GenBank/DDBJ databases">
        <authorList>
            <person name="Bassil N.M."/>
            <person name="Lloyd J.R."/>
        </authorList>
    </citation>
    <scope>NUCLEOTIDE SEQUENCE</scope>
    <source>
        <strain evidence="3">NB2006</strain>
    </source>
</reference>
<reference evidence="3 4" key="2">
    <citation type="journal article" date="2017" name="Genome Announc.">
        <title>Draft Genome Sequences of Four Alkaliphilic Bacteria Belonging to the Anaerobacillus Genus.</title>
        <authorList>
            <person name="Bassil N.M."/>
            <person name="Lloyd J.R."/>
        </authorList>
    </citation>
    <scope>NUCLEOTIDE SEQUENCE [LARGE SCALE GENOMIC DNA]</scope>
    <source>
        <strain evidence="3 4">NB2006</strain>
    </source>
</reference>
<dbReference type="GO" id="GO:0006313">
    <property type="term" value="P:DNA transposition"/>
    <property type="evidence" value="ECO:0007669"/>
    <property type="project" value="InterPro"/>
</dbReference>
<dbReference type="InterPro" id="IPR002686">
    <property type="entry name" value="Transposase_17"/>
</dbReference>
<dbReference type="SUPFAM" id="SSF143422">
    <property type="entry name" value="Transposase IS200-like"/>
    <property type="match status" value="1"/>
</dbReference>